<dbReference type="SUPFAM" id="SSF53223">
    <property type="entry name" value="Aminoacid dehydrogenase-like, N-terminal domain"/>
    <property type="match status" value="1"/>
</dbReference>
<name>A0A3N9TCN6_9VIBR</name>
<dbReference type="CDD" id="cd01065">
    <property type="entry name" value="NAD_bind_Shikimate_DH"/>
    <property type="match status" value="1"/>
</dbReference>
<dbReference type="PANTHER" id="PTHR21089">
    <property type="entry name" value="SHIKIMATE DEHYDROGENASE"/>
    <property type="match status" value="1"/>
</dbReference>
<evidence type="ECO:0000313" key="5">
    <source>
        <dbReference type="Proteomes" id="UP000281112"/>
    </source>
</evidence>
<dbReference type="EMBL" id="RJVQ01000009">
    <property type="protein sequence ID" value="RQW61829.1"/>
    <property type="molecule type" value="Genomic_DNA"/>
</dbReference>
<dbReference type="RefSeq" id="WP_124938428.1">
    <property type="nucleotide sequence ID" value="NZ_RJVQ01000009.1"/>
</dbReference>
<dbReference type="Gene3D" id="3.40.50.720">
    <property type="entry name" value="NAD(P)-binding Rossmann-like Domain"/>
    <property type="match status" value="1"/>
</dbReference>
<evidence type="ECO:0000256" key="1">
    <source>
        <dbReference type="ARBA" id="ARBA00022857"/>
    </source>
</evidence>
<comment type="caution">
    <text evidence="4">The sequence shown here is derived from an EMBL/GenBank/DDBJ whole genome shotgun (WGS) entry which is preliminary data.</text>
</comment>
<dbReference type="GO" id="GO:0050661">
    <property type="term" value="F:NADP binding"/>
    <property type="evidence" value="ECO:0007669"/>
    <property type="project" value="TreeGrafter"/>
</dbReference>
<evidence type="ECO:0000313" key="4">
    <source>
        <dbReference type="EMBL" id="RQW61829.1"/>
    </source>
</evidence>
<dbReference type="Pfam" id="PF08501">
    <property type="entry name" value="Shikimate_dh_N"/>
    <property type="match status" value="1"/>
</dbReference>
<dbReference type="NCBIfam" id="NF009202">
    <property type="entry name" value="PRK12550.1"/>
    <property type="match status" value="1"/>
</dbReference>
<dbReference type="GO" id="GO:0005829">
    <property type="term" value="C:cytosol"/>
    <property type="evidence" value="ECO:0007669"/>
    <property type="project" value="TreeGrafter"/>
</dbReference>
<dbReference type="PANTHER" id="PTHR21089:SF9">
    <property type="entry name" value="SHIKIMATE DEHYDROGENASE-LIKE PROTEIN HI_0607"/>
    <property type="match status" value="1"/>
</dbReference>
<dbReference type="InterPro" id="IPR036291">
    <property type="entry name" value="NAD(P)-bd_dom_sf"/>
</dbReference>
<dbReference type="AlphaFoldDB" id="A0A3N9TCN6"/>
<dbReference type="SUPFAM" id="SSF51735">
    <property type="entry name" value="NAD(P)-binding Rossmann-fold domains"/>
    <property type="match status" value="1"/>
</dbReference>
<dbReference type="GO" id="GO:0004764">
    <property type="term" value="F:shikimate 3-dehydrogenase (NADP+) activity"/>
    <property type="evidence" value="ECO:0007669"/>
    <property type="project" value="InterPro"/>
</dbReference>
<keyword evidence="1" id="KW-0521">NADP</keyword>
<dbReference type="InterPro" id="IPR022893">
    <property type="entry name" value="Shikimate_DH_fam"/>
</dbReference>
<evidence type="ECO:0000256" key="2">
    <source>
        <dbReference type="ARBA" id="ARBA00023002"/>
    </source>
</evidence>
<dbReference type="GO" id="GO:0009423">
    <property type="term" value="P:chorismate biosynthetic process"/>
    <property type="evidence" value="ECO:0007669"/>
    <property type="project" value="TreeGrafter"/>
</dbReference>
<proteinExistence type="predicted"/>
<sequence length="273" mass="30130">MELPINKETTLCISLAGNPSNFGTRFHNFLYKELGLNFIYKAFTTDDIESAVKGIRALGIRGCGVSMPFKEACIPYVDEITESAKAIDSINTIVNDNGYLKAYNTDYIAIYQLLKRNEISPDTTFALKGSGGMAKAVACALRDLGFKKGFIVARNDKKGKALAEVSGFEWCSELCDTDIQMLINATPVGMKDTKLAEQLSFSEEQIMSAEIIFDVVAKPSHTPLIKKAIELEKINIRGSDVFAIQALEQFKLYTGVKPDKDQFAKASVYSRSE</sequence>
<organism evidence="4 5">
    <name type="scientific">Vibrio viridaestus</name>
    <dbReference type="NCBI Taxonomy" id="2487322"/>
    <lineage>
        <taxon>Bacteria</taxon>
        <taxon>Pseudomonadati</taxon>
        <taxon>Pseudomonadota</taxon>
        <taxon>Gammaproteobacteria</taxon>
        <taxon>Vibrionales</taxon>
        <taxon>Vibrionaceae</taxon>
        <taxon>Vibrio</taxon>
    </lineage>
</organism>
<evidence type="ECO:0000259" key="3">
    <source>
        <dbReference type="Pfam" id="PF08501"/>
    </source>
</evidence>
<feature type="domain" description="Shikimate dehydrogenase substrate binding N-terminal" evidence="3">
    <location>
        <begin position="26"/>
        <end position="93"/>
    </location>
</feature>
<reference evidence="4 5" key="1">
    <citation type="submission" date="2018-11" db="EMBL/GenBank/DDBJ databases">
        <title>Vibrio LJC006 sp. nov., isolated from seawater during the bloom of the enteromorpha.</title>
        <authorList>
            <person name="Liang J."/>
        </authorList>
    </citation>
    <scope>NUCLEOTIDE SEQUENCE [LARGE SCALE GENOMIC DNA]</scope>
    <source>
        <strain evidence="4 5">LJC006</strain>
    </source>
</reference>
<keyword evidence="2" id="KW-0560">Oxidoreductase</keyword>
<gene>
    <name evidence="4" type="ORF">EES38_17120</name>
</gene>
<dbReference type="GO" id="GO:0019632">
    <property type="term" value="P:shikimate metabolic process"/>
    <property type="evidence" value="ECO:0007669"/>
    <property type="project" value="TreeGrafter"/>
</dbReference>
<dbReference type="InterPro" id="IPR013708">
    <property type="entry name" value="Shikimate_DH-bd_N"/>
</dbReference>
<keyword evidence="5" id="KW-1185">Reference proteome</keyword>
<dbReference type="Gene3D" id="3.40.50.10860">
    <property type="entry name" value="Leucine Dehydrogenase, chain A, domain 1"/>
    <property type="match status" value="1"/>
</dbReference>
<dbReference type="OrthoDB" id="9792692at2"/>
<dbReference type="Proteomes" id="UP000281112">
    <property type="component" value="Unassembled WGS sequence"/>
</dbReference>
<dbReference type="InterPro" id="IPR046346">
    <property type="entry name" value="Aminoacid_DH-like_N_sf"/>
</dbReference>
<protein>
    <submittedName>
        <fullName evidence="4">Shikimate 5-dehydrogenase</fullName>
    </submittedName>
</protein>
<accession>A0A3N9TCN6</accession>